<dbReference type="SUPFAM" id="SSF56219">
    <property type="entry name" value="DNase I-like"/>
    <property type="match status" value="1"/>
</dbReference>
<comment type="caution">
    <text evidence="1">The sequence shown here is derived from an EMBL/GenBank/DDBJ whole genome shotgun (WGS) entry which is preliminary data.</text>
</comment>
<keyword evidence="2" id="KW-1185">Reference proteome</keyword>
<feature type="non-terminal residue" evidence="1">
    <location>
        <position position="99"/>
    </location>
</feature>
<dbReference type="GO" id="GO:0052658">
    <property type="term" value="F:inositol-1,4,5-trisphosphate 5-phosphatase activity"/>
    <property type="evidence" value="ECO:0007669"/>
    <property type="project" value="TreeGrafter"/>
</dbReference>
<dbReference type="GO" id="GO:0005829">
    <property type="term" value="C:cytosol"/>
    <property type="evidence" value="ECO:0007669"/>
    <property type="project" value="TreeGrafter"/>
</dbReference>
<name>A0A8J6B481_ELECQ</name>
<dbReference type="PANTHER" id="PTHR11200">
    <property type="entry name" value="INOSITOL 5-PHOSPHATASE"/>
    <property type="match status" value="1"/>
</dbReference>
<dbReference type="GO" id="GO:0004439">
    <property type="term" value="F:phosphatidylinositol-4,5-bisphosphate 5-phosphatase activity"/>
    <property type="evidence" value="ECO:0007669"/>
    <property type="project" value="TreeGrafter"/>
</dbReference>
<dbReference type="EMBL" id="WNTK01070442">
    <property type="protein sequence ID" value="KAG9460426.1"/>
    <property type="molecule type" value="Genomic_DNA"/>
</dbReference>
<dbReference type="PANTHER" id="PTHR11200:SF300">
    <property type="entry name" value="TYPE II INOSITOL 1,4,5-TRISPHOSPHATE 5-PHOSPHATASE"/>
    <property type="match status" value="1"/>
</dbReference>
<reference evidence="1" key="1">
    <citation type="thesis" date="2020" institute="ProQuest LLC" country="789 East Eisenhower Parkway, Ann Arbor, MI, USA">
        <title>Comparative Genomics and Chromosome Evolution.</title>
        <authorList>
            <person name="Mudd A.B."/>
        </authorList>
    </citation>
    <scope>NUCLEOTIDE SEQUENCE</scope>
    <source>
        <strain evidence="1">HN-11 Male</strain>
        <tissue evidence="1">Kidney and liver</tissue>
    </source>
</reference>
<dbReference type="Gene3D" id="3.60.10.10">
    <property type="entry name" value="Endonuclease/exonuclease/phosphatase"/>
    <property type="match status" value="1"/>
</dbReference>
<organism evidence="1 2">
    <name type="scientific">Eleutherodactylus coqui</name>
    <name type="common">Puerto Rican coqui</name>
    <dbReference type="NCBI Taxonomy" id="57060"/>
    <lineage>
        <taxon>Eukaryota</taxon>
        <taxon>Metazoa</taxon>
        <taxon>Chordata</taxon>
        <taxon>Craniata</taxon>
        <taxon>Vertebrata</taxon>
        <taxon>Euteleostomi</taxon>
        <taxon>Amphibia</taxon>
        <taxon>Batrachia</taxon>
        <taxon>Anura</taxon>
        <taxon>Neobatrachia</taxon>
        <taxon>Hyloidea</taxon>
        <taxon>Eleutherodactylidae</taxon>
        <taxon>Eleutherodactylinae</taxon>
        <taxon>Eleutherodactylus</taxon>
        <taxon>Eleutherodactylus</taxon>
    </lineage>
</organism>
<protein>
    <submittedName>
        <fullName evidence="1">Uncharacterized protein</fullName>
    </submittedName>
</protein>
<evidence type="ECO:0000313" key="1">
    <source>
        <dbReference type="EMBL" id="KAG9460426.1"/>
    </source>
</evidence>
<dbReference type="InterPro" id="IPR036691">
    <property type="entry name" value="Endo/exonu/phosph_ase_sf"/>
</dbReference>
<dbReference type="AlphaFoldDB" id="A0A8J6B481"/>
<accession>A0A8J6B481</accession>
<evidence type="ECO:0000313" key="2">
    <source>
        <dbReference type="Proteomes" id="UP000770717"/>
    </source>
</evidence>
<proteinExistence type="predicted"/>
<dbReference type="OrthoDB" id="7862313at2759"/>
<dbReference type="InterPro" id="IPR046985">
    <property type="entry name" value="IP5"/>
</dbReference>
<dbReference type="GO" id="GO:0016020">
    <property type="term" value="C:membrane"/>
    <property type="evidence" value="ECO:0007669"/>
    <property type="project" value="TreeGrafter"/>
</dbReference>
<sequence length="99" mass="11406">LQKTKSDITDLVRSADVISTNKAEMLPFAKFGLRDNLIKSELLKKEPTYTFLQDFRFYVGTYNVNGQSPKENLQPWLSVDPEPPDVYCIGYVIQGYFYS</sequence>
<dbReference type="Proteomes" id="UP000770717">
    <property type="component" value="Unassembled WGS sequence"/>
</dbReference>
<gene>
    <name evidence="1" type="ORF">GDO78_021863</name>
</gene>
<dbReference type="GO" id="GO:0046856">
    <property type="term" value="P:phosphatidylinositol dephosphorylation"/>
    <property type="evidence" value="ECO:0007669"/>
    <property type="project" value="InterPro"/>
</dbReference>